<sequence length="83" mass="9353">MLKASIIIDDTQKMVYTEPLLYTVKESGKDIPCILQINYLFLPIAVHPTLDRGRRNIPCESSSEAFSYALVAGWSILYFLGRG</sequence>
<accession>A0A223EP65</accession>
<gene>
    <name evidence="1" type="ORF">BS1321_25950</name>
</gene>
<dbReference type="EMBL" id="CP017704">
    <property type="protein sequence ID" value="ASS97037.1"/>
    <property type="molecule type" value="Genomic_DNA"/>
</dbReference>
<proteinExistence type="predicted"/>
<reference evidence="1 2" key="1">
    <citation type="submission" date="2016-10" db="EMBL/GenBank/DDBJ databases">
        <title>The whole genome sequencing and assembly of Bacillus simplex DSM 1321 strain.</title>
        <authorList>
            <person name="Park M.-K."/>
            <person name="Lee Y.-J."/>
            <person name="Yi H."/>
            <person name="Bahn Y.-S."/>
            <person name="Kim J.F."/>
            <person name="Lee D.-W."/>
        </authorList>
    </citation>
    <scope>NUCLEOTIDE SEQUENCE [LARGE SCALE GENOMIC DNA]</scope>
    <source>
        <strain evidence="1 2">DSM 1321</strain>
    </source>
</reference>
<dbReference type="Proteomes" id="UP000214618">
    <property type="component" value="Chromosome"/>
</dbReference>
<name>A0A223EP65_9BACI</name>
<organism evidence="1 2">
    <name type="scientific">Peribacillus simplex NBRC 15720 = DSM 1321</name>
    <dbReference type="NCBI Taxonomy" id="1349754"/>
    <lineage>
        <taxon>Bacteria</taxon>
        <taxon>Bacillati</taxon>
        <taxon>Bacillota</taxon>
        <taxon>Bacilli</taxon>
        <taxon>Bacillales</taxon>
        <taxon>Bacillaceae</taxon>
        <taxon>Peribacillus</taxon>
    </lineage>
</organism>
<dbReference type="AlphaFoldDB" id="A0A223EP65"/>
<protein>
    <submittedName>
        <fullName evidence="1">Uncharacterized protein</fullName>
    </submittedName>
</protein>
<evidence type="ECO:0000313" key="1">
    <source>
        <dbReference type="EMBL" id="ASS97037.1"/>
    </source>
</evidence>
<evidence type="ECO:0000313" key="2">
    <source>
        <dbReference type="Proteomes" id="UP000214618"/>
    </source>
</evidence>